<reference evidence="1" key="1">
    <citation type="submission" date="2014-01" db="EMBL/GenBank/DDBJ databases">
        <authorList>
            <person name="Brown-Elliot B."/>
            <person name="Wallace R."/>
            <person name="Lenaerts A."/>
            <person name="Ordway D."/>
            <person name="DeGroote M.A."/>
            <person name="Parker T."/>
            <person name="Sizemore C."/>
            <person name="Tallon L.J."/>
            <person name="Sadzewicz L.K."/>
            <person name="Sengamalay N."/>
            <person name="Fraser C.M."/>
            <person name="Hine E."/>
            <person name="Shefchek K.A."/>
            <person name="Das S.P."/>
            <person name="Tettelin H."/>
        </authorList>
    </citation>
    <scope>NUCLEOTIDE SEQUENCE [LARGE SCALE GENOMIC DNA]</scope>
    <source>
        <strain evidence="1">4042</strain>
    </source>
</reference>
<protein>
    <submittedName>
        <fullName evidence="1">Uncharacterized protein</fullName>
    </submittedName>
</protein>
<proteinExistence type="predicted"/>
<gene>
    <name evidence="1" type="ORF">I553_2477</name>
</gene>
<name>X8C944_MYCXE</name>
<evidence type="ECO:0000313" key="1">
    <source>
        <dbReference type="EMBL" id="EUA52291.1"/>
    </source>
</evidence>
<organism evidence="1">
    <name type="scientific">Mycobacterium xenopi 4042</name>
    <dbReference type="NCBI Taxonomy" id="1299334"/>
    <lineage>
        <taxon>Bacteria</taxon>
        <taxon>Bacillati</taxon>
        <taxon>Actinomycetota</taxon>
        <taxon>Actinomycetes</taxon>
        <taxon>Mycobacteriales</taxon>
        <taxon>Mycobacteriaceae</taxon>
        <taxon>Mycobacterium</taxon>
    </lineage>
</organism>
<accession>X8C944</accession>
<comment type="caution">
    <text evidence="1">The sequence shown here is derived from an EMBL/GenBank/DDBJ whole genome shotgun (WGS) entry which is preliminary data.</text>
</comment>
<sequence length="109" mass="12217">MLQRHGLNVRFGRELAPCPATGGYSEVDFALRREVQAVDDLDNAALAAAGVESLRREIELALSPPAPQHRSWRRCDAFPPVRAPLRGPKILGRRYFRRQHCRGRSASPC</sequence>
<dbReference type="AlphaFoldDB" id="X8C944"/>
<dbReference type="PATRIC" id="fig|1299334.3.peg.3584"/>
<dbReference type="EMBL" id="JAOB01000033">
    <property type="protein sequence ID" value="EUA52291.1"/>
    <property type="molecule type" value="Genomic_DNA"/>
</dbReference>